<dbReference type="AlphaFoldDB" id="A0A1Y2F1E8"/>
<evidence type="ECO:0000313" key="1">
    <source>
        <dbReference type="EMBL" id="ORY77689.1"/>
    </source>
</evidence>
<comment type="caution">
    <text evidence="1">The sequence shown here is derived from an EMBL/GenBank/DDBJ whole genome shotgun (WGS) entry which is preliminary data.</text>
</comment>
<accession>A0A1Y2F1E8</accession>
<organism evidence="1 2">
    <name type="scientific">Protomyces lactucae-debilis</name>
    <dbReference type="NCBI Taxonomy" id="2754530"/>
    <lineage>
        <taxon>Eukaryota</taxon>
        <taxon>Fungi</taxon>
        <taxon>Dikarya</taxon>
        <taxon>Ascomycota</taxon>
        <taxon>Taphrinomycotina</taxon>
        <taxon>Taphrinomycetes</taxon>
        <taxon>Taphrinales</taxon>
        <taxon>Protomycetaceae</taxon>
        <taxon>Protomyces</taxon>
    </lineage>
</organism>
<keyword evidence="2" id="KW-1185">Reference proteome</keyword>
<proteinExistence type="predicted"/>
<reference evidence="1 2" key="1">
    <citation type="submission" date="2016-07" db="EMBL/GenBank/DDBJ databases">
        <title>Pervasive Adenine N6-methylation of Active Genes in Fungi.</title>
        <authorList>
            <consortium name="DOE Joint Genome Institute"/>
            <person name="Mondo S.J."/>
            <person name="Dannebaum R.O."/>
            <person name="Kuo R.C."/>
            <person name="Labutti K."/>
            <person name="Haridas S."/>
            <person name="Kuo A."/>
            <person name="Salamov A."/>
            <person name="Ahrendt S.R."/>
            <person name="Lipzen A."/>
            <person name="Sullivan W."/>
            <person name="Andreopoulos W.B."/>
            <person name="Clum A."/>
            <person name="Lindquist E."/>
            <person name="Daum C."/>
            <person name="Ramamoorthy G.K."/>
            <person name="Gryganskyi A."/>
            <person name="Culley D."/>
            <person name="Magnuson J.K."/>
            <person name="James T.Y."/>
            <person name="O'Malley M.A."/>
            <person name="Stajich J.E."/>
            <person name="Spatafora J.W."/>
            <person name="Visel A."/>
            <person name="Grigoriev I.V."/>
        </authorList>
    </citation>
    <scope>NUCLEOTIDE SEQUENCE [LARGE SCALE GENOMIC DNA]</scope>
    <source>
        <strain evidence="1 2">12-1054</strain>
    </source>
</reference>
<dbReference type="GeneID" id="63782581"/>
<name>A0A1Y2F1E8_PROLT</name>
<evidence type="ECO:0000313" key="2">
    <source>
        <dbReference type="Proteomes" id="UP000193685"/>
    </source>
</evidence>
<sequence length="212" mass="23381">MRPACAANTEAWKGGLTSGPWQCAPAADVRRDSGSSQRDAEQGRTGLGSILFWFLSFVRDATRNLKTRQMQAKAYSQLSEQVYDIYSIKSLRFKPDPVGFFVLAFCVIALSRPCCRAFLRSLLLFFSLPFPAGPSVVLASRSPALTGPLESNGALMAVAPAWLSCLSRRSACSRCRARQDARDGFLTGGRFSRYRHAVHSRPARLMSVFSPY</sequence>
<protein>
    <submittedName>
        <fullName evidence="1">Uncharacterized protein</fullName>
    </submittedName>
</protein>
<dbReference type="RefSeq" id="XP_040723074.1">
    <property type="nucleotide sequence ID" value="XM_040865982.1"/>
</dbReference>
<gene>
    <name evidence="1" type="ORF">BCR37DRAFT_119159</name>
</gene>
<dbReference type="EMBL" id="MCFI01000019">
    <property type="protein sequence ID" value="ORY77689.1"/>
    <property type="molecule type" value="Genomic_DNA"/>
</dbReference>
<dbReference type="Proteomes" id="UP000193685">
    <property type="component" value="Unassembled WGS sequence"/>
</dbReference>